<proteinExistence type="predicted"/>
<organism evidence="1 2">
    <name type="scientific">Woeseia oceani</name>
    <dbReference type="NCBI Taxonomy" id="1548547"/>
    <lineage>
        <taxon>Bacteria</taxon>
        <taxon>Pseudomonadati</taxon>
        <taxon>Pseudomonadota</taxon>
        <taxon>Gammaproteobacteria</taxon>
        <taxon>Woeseiales</taxon>
        <taxon>Woeseiaceae</taxon>
        <taxon>Woeseia</taxon>
    </lineage>
</organism>
<name>A0A193LBR7_9GAMM</name>
<dbReference type="OrthoDB" id="8030924at2"/>
<dbReference type="AlphaFoldDB" id="A0A193LBR7"/>
<dbReference type="KEGG" id="woc:BA177_00590"/>
<reference evidence="1 2" key="1">
    <citation type="submission" date="2016-06" db="EMBL/GenBank/DDBJ databases">
        <title>Complete genome sequence of a deep-branching marine Gamma Proteobacterium Woeseia oceani type strain XK5.</title>
        <authorList>
            <person name="Mu D."/>
            <person name="Du Z."/>
        </authorList>
    </citation>
    <scope>NUCLEOTIDE SEQUENCE [LARGE SCALE GENOMIC DNA]</scope>
    <source>
        <strain evidence="1 2">XK5</strain>
    </source>
</reference>
<accession>A0A193LBR7</accession>
<gene>
    <name evidence="1" type="ORF">BA177_00590</name>
</gene>
<evidence type="ECO:0000313" key="2">
    <source>
        <dbReference type="Proteomes" id="UP000092695"/>
    </source>
</evidence>
<sequence length="143" mass="16360">MSENNPVAPEAYKPGKLQLLRDIGLLQLKLIVDGLRDFALVPLSLVAGVISLLSGRKEPGTEFYDLLRYGKRSERWINLFGAIDRLDEPQKAGETEADLDRMMERIETFVVKEYRDGNITSQAKEKLERAIERIQRATRRSNQ</sequence>
<protein>
    <submittedName>
        <fullName evidence="1">Uncharacterized protein</fullName>
    </submittedName>
</protein>
<dbReference type="RefSeq" id="WP_068611799.1">
    <property type="nucleotide sequence ID" value="NZ_CP016268.1"/>
</dbReference>
<dbReference type="Proteomes" id="UP000092695">
    <property type="component" value="Chromosome"/>
</dbReference>
<dbReference type="STRING" id="1548547.BA177_00590"/>
<keyword evidence="2" id="KW-1185">Reference proteome</keyword>
<dbReference type="EMBL" id="CP016268">
    <property type="protein sequence ID" value="ANO49913.1"/>
    <property type="molecule type" value="Genomic_DNA"/>
</dbReference>
<evidence type="ECO:0000313" key="1">
    <source>
        <dbReference type="EMBL" id="ANO49913.1"/>
    </source>
</evidence>